<name>A0A4Z1EC22_9HELO</name>
<keyword evidence="2" id="KW-1185">Reference proteome</keyword>
<dbReference type="EMBL" id="PQXH01000182">
    <property type="protein sequence ID" value="TGO09020.1"/>
    <property type="molecule type" value="Genomic_DNA"/>
</dbReference>
<sequence>MSQLTIVIIINGPGTPEYIHRMYALDHRHGAKIARPGVFGFAGYVANNNSNPILKFQVSISAANDINAVLMIQQSIDHKNTLKVSLFVLQYWDSNDS</sequence>
<organism evidence="1 2">
    <name type="scientific">Botrytis tulipae</name>
    <dbReference type="NCBI Taxonomy" id="87230"/>
    <lineage>
        <taxon>Eukaryota</taxon>
        <taxon>Fungi</taxon>
        <taxon>Dikarya</taxon>
        <taxon>Ascomycota</taxon>
        <taxon>Pezizomycotina</taxon>
        <taxon>Leotiomycetes</taxon>
        <taxon>Helotiales</taxon>
        <taxon>Sclerotiniaceae</taxon>
        <taxon>Botrytis</taxon>
    </lineage>
</organism>
<evidence type="ECO:0000313" key="2">
    <source>
        <dbReference type="Proteomes" id="UP000297777"/>
    </source>
</evidence>
<protein>
    <submittedName>
        <fullName evidence="1">Uncharacterized protein</fullName>
    </submittedName>
</protein>
<reference evidence="1 2" key="1">
    <citation type="submission" date="2017-12" db="EMBL/GenBank/DDBJ databases">
        <title>Comparative genomics of Botrytis spp.</title>
        <authorList>
            <person name="Valero-Jimenez C.A."/>
            <person name="Tapia P."/>
            <person name="Veloso J."/>
            <person name="Silva-Moreno E."/>
            <person name="Staats M."/>
            <person name="Valdes J.H."/>
            <person name="Van Kan J.A.L."/>
        </authorList>
    </citation>
    <scope>NUCLEOTIDE SEQUENCE [LARGE SCALE GENOMIC DNA]</scope>
    <source>
        <strain evidence="1 2">Bt9001</strain>
    </source>
</reference>
<dbReference type="AlphaFoldDB" id="A0A4Z1EC22"/>
<proteinExistence type="predicted"/>
<evidence type="ECO:0000313" key="1">
    <source>
        <dbReference type="EMBL" id="TGO09020.1"/>
    </source>
</evidence>
<comment type="caution">
    <text evidence="1">The sequence shown here is derived from an EMBL/GenBank/DDBJ whole genome shotgun (WGS) entry which is preliminary data.</text>
</comment>
<gene>
    <name evidence="1" type="ORF">BTUL_0182g00070</name>
</gene>
<accession>A0A4Z1EC22</accession>
<dbReference type="Proteomes" id="UP000297777">
    <property type="component" value="Unassembled WGS sequence"/>
</dbReference>